<dbReference type="AlphaFoldDB" id="A0A2S2E2I4"/>
<name>A0A2S2E2I4_9ALTE</name>
<reference evidence="2 3" key="1">
    <citation type="submission" date="2018-05" db="EMBL/GenBank/DDBJ databases">
        <title>Salinimonas sp. HMF8227 Genome sequencing and assembly.</title>
        <authorList>
            <person name="Kang H."/>
            <person name="Kang J."/>
            <person name="Cha I."/>
            <person name="Kim H."/>
            <person name="Joh K."/>
        </authorList>
    </citation>
    <scope>NUCLEOTIDE SEQUENCE [LARGE SCALE GENOMIC DNA]</scope>
    <source>
        <strain evidence="2 3">HMF8227</strain>
    </source>
</reference>
<keyword evidence="3" id="KW-1185">Reference proteome</keyword>
<evidence type="ECO:0008006" key="4">
    <source>
        <dbReference type="Google" id="ProtNLM"/>
    </source>
</evidence>
<accession>A0A2S2E2I4</accession>
<feature type="signal peptide" evidence="1">
    <location>
        <begin position="1"/>
        <end position="35"/>
    </location>
</feature>
<organism evidence="2 3">
    <name type="scientific">Saliniradius amylolyticus</name>
    <dbReference type="NCBI Taxonomy" id="2183582"/>
    <lineage>
        <taxon>Bacteria</taxon>
        <taxon>Pseudomonadati</taxon>
        <taxon>Pseudomonadota</taxon>
        <taxon>Gammaproteobacteria</taxon>
        <taxon>Alteromonadales</taxon>
        <taxon>Alteromonadaceae</taxon>
        <taxon>Saliniradius</taxon>
    </lineage>
</organism>
<proteinExistence type="predicted"/>
<sequence>MIQYFSTDNLCLLRVMRTIKALLAVTSLMVGTALAQADTRPSFQLQPYHAQYVASRSGMELGEANQRLTALGRHQYELFYRSHAQLLFLSDTRTERSLFRYRPESGRIIPYKYYYEREGTGDDEKLSLEFFPEKQRVESSKGNTISWQPEDLLDNQLYQLKVRQGLAEGKTDFRFDSIDEDGQTESQHFRVVTREDLQLPYGKLPTIKLEKVRESSRRQTFIWFAPQLNYTMVRLRQFKDGDEQADIRLTQYETGASSVQQ</sequence>
<protein>
    <recommendedName>
        <fullName evidence="4">DUF3108 domain-containing protein</fullName>
    </recommendedName>
</protein>
<evidence type="ECO:0000313" key="3">
    <source>
        <dbReference type="Proteomes" id="UP000245728"/>
    </source>
</evidence>
<dbReference type="EMBL" id="CP029347">
    <property type="protein sequence ID" value="AWL11855.1"/>
    <property type="molecule type" value="Genomic_DNA"/>
</dbReference>
<evidence type="ECO:0000256" key="1">
    <source>
        <dbReference type="SAM" id="SignalP"/>
    </source>
</evidence>
<evidence type="ECO:0000313" key="2">
    <source>
        <dbReference type="EMBL" id="AWL11855.1"/>
    </source>
</evidence>
<dbReference type="InterPro" id="IPR021457">
    <property type="entry name" value="DUF3108"/>
</dbReference>
<dbReference type="KEGG" id="salh:HMF8227_01380"/>
<feature type="chain" id="PRO_5015707634" description="DUF3108 domain-containing protein" evidence="1">
    <location>
        <begin position="36"/>
        <end position="261"/>
    </location>
</feature>
<keyword evidence="1" id="KW-0732">Signal</keyword>
<dbReference type="Pfam" id="PF11306">
    <property type="entry name" value="DUF3108"/>
    <property type="match status" value="1"/>
</dbReference>
<gene>
    <name evidence="2" type="ORF">HMF8227_01380</name>
</gene>
<dbReference type="Proteomes" id="UP000245728">
    <property type="component" value="Chromosome"/>
</dbReference>